<protein>
    <recommendedName>
        <fullName evidence="2">TauD/TfdA-like domain-containing protein</fullName>
    </recommendedName>
</protein>
<dbReference type="Gene3D" id="3.60.130.10">
    <property type="entry name" value="Clavaminate synthase-like"/>
    <property type="match status" value="1"/>
</dbReference>
<organism evidence="3 4">
    <name type="scientific">Apiosordaria backusii</name>
    <dbReference type="NCBI Taxonomy" id="314023"/>
    <lineage>
        <taxon>Eukaryota</taxon>
        <taxon>Fungi</taxon>
        <taxon>Dikarya</taxon>
        <taxon>Ascomycota</taxon>
        <taxon>Pezizomycotina</taxon>
        <taxon>Sordariomycetes</taxon>
        <taxon>Sordariomycetidae</taxon>
        <taxon>Sordariales</taxon>
        <taxon>Lasiosphaeriaceae</taxon>
        <taxon>Apiosordaria</taxon>
    </lineage>
</organism>
<feature type="non-terminal residue" evidence="3">
    <location>
        <position position="1"/>
    </location>
</feature>
<keyword evidence="1" id="KW-0560">Oxidoreductase</keyword>
<evidence type="ECO:0000313" key="4">
    <source>
        <dbReference type="Proteomes" id="UP001172159"/>
    </source>
</evidence>
<dbReference type="Pfam" id="PF02668">
    <property type="entry name" value="TauD"/>
    <property type="match status" value="1"/>
</dbReference>
<name>A0AA40DSD7_9PEZI</name>
<gene>
    <name evidence="3" type="ORF">B0T21DRAFT_274100</name>
</gene>
<feature type="non-terminal residue" evidence="3">
    <location>
        <position position="330"/>
    </location>
</feature>
<dbReference type="PANTHER" id="PTHR10696:SF54">
    <property type="entry name" value="FAMILY OXIDOREDUCTASE, PUTATIVE (AFU_ORTHOLOGUE AFUA_4G13850)-RELATED"/>
    <property type="match status" value="1"/>
</dbReference>
<evidence type="ECO:0000256" key="1">
    <source>
        <dbReference type="ARBA" id="ARBA00023002"/>
    </source>
</evidence>
<comment type="caution">
    <text evidence="3">The sequence shown here is derived from an EMBL/GenBank/DDBJ whole genome shotgun (WGS) entry which is preliminary data.</text>
</comment>
<dbReference type="AlphaFoldDB" id="A0AA40DSD7"/>
<dbReference type="InterPro" id="IPR003819">
    <property type="entry name" value="TauD/TfdA-like"/>
</dbReference>
<feature type="domain" description="TauD/TfdA-like" evidence="2">
    <location>
        <begin position="47"/>
        <end position="295"/>
    </location>
</feature>
<evidence type="ECO:0000259" key="2">
    <source>
        <dbReference type="Pfam" id="PF02668"/>
    </source>
</evidence>
<proteinExistence type="predicted"/>
<dbReference type="GO" id="GO:0016491">
    <property type="term" value="F:oxidoreductase activity"/>
    <property type="evidence" value="ECO:0007669"/>
    <property type="project" value="UniProtKB-KW"/>
</dbReference>
<dbReference type="InterPro" id="IPR050411">
    <property type="entry name" value="AlphaKG_dependent_hydroxylases"/>
</dbReference>
<sequence length="330" mass="37041">KMVGEMAWDGRHLDVNEFTYELTDTDIEEVESGLAEFKAHELDGPDVTSETFPLPSLGLKLDHFSHSVHNGNGLVMIRGLNPGKYSSEDNAIIFLGISSYIGSERGMQDNCGNMMGNIQYVIPQTRLIGSVLILQQRFHSDNYCDVVALLIRSTPLAGGAIHVASSWDIYNTLSLRRPKDVEELMSPHWKFESRGDLFPGCTRQLLYIHGGKVILSFSPRPLLGSQTRGTHDVLGNLTKAQSVAMQAVQDLGDERSIKIHPRPGDMIFLNNHSMLHARESFMDGSDHTRHIMRLWLRNPSLAWSLPDELEAGRKRVYGENGLVEHWELEP</sequence>
<dbReference type="Proteomes" id="UP001172159">
    <property type="component" value="Unassembled WGS sequence"/>
</dbReference>
<accession>A0AA40DSD7</accession>
<keyword evidence="4" id="KW-1185">Reference proteome</keyword>
<evidence type="ECO:0000313" key="3">
    <source>
        <dbReference type="EMBL" id="KAK0714424.1"/>
    </source>
</evidence>
<reference evidence="3" key="1">
    <citation type="submission" date="2023-06" db="EMBL/GenBank/DDBJ databases">
        <title>Genome-scale phylogeny and comparative genomics of the fungal order Sordariales.</title>
        <authorList>
            <consortium name="Lawrence Berkeley National Laboratory"/>
            <person name="Hensen N."/>
            <person name="Bonometti L."/>
            <person name="Westerberg I."/>
            <person name="Brannstrom I.O."/>
            <person name="Guillou S."/>
            <person name="Cros-Aarteil S."/>
            <person name="Calhoun S."/>
            <person name="Haridas S."/>
            <person name="Kuo A."/>
            <person name="Mondo S."/>
            <person name="Pangilinan J."/>
            <person name="Riley R."/>
            <person name="Labutti K."/>
            <person name="Andreopoulos B."/>
            <person name="Lipzen A."/>
            <person name="Chen C."/>
            <person name="Yanf M."/>
            <person name="Daum C."/>
            <person name="Ng V."/>
            <person name="Clum A."/>
            <person name="Steindorff A."/>
            <person name="Ohm R."/>
            <person name="Martin F."/>
            <person name="Silar P."/>
            <person name="Natvig D."/>
            <person name="Lalanne C."/>
            <person name="Gautier V."/>
            <person name="Ament-Velasquez S.L."/>
            <person name="Kruys A."/>
            <person name="Hutchinson M.I."/>
            <person name="Powell A.J."/>
            <person name="Barry K."/>
            <person name="Miller A.N."/>
            <person name="Grigoriev I.V."/>
            <person name="Debuchy R."/>
            <person name="Gladieux P."/>
            <person name="Thoren M.H."/>
            <person name="Johannesson H."/>
        </authorList>
    </citation>
    <scope>NUCLEOTIDE SEQUENCE</scope>
    <source>
        <strain evidence="3">CBS 540.89</strain>
    </source>
</reference>
<dbReference type="SUPFAM" id="SSF51197">
    <property type="entry name" value="Clavaminate synthase-like"/>
    <property type="match status" value="1"/>
</dbReference>
<dbReference type="EMBL" id="JAUKTV010000015">
    <property type="protein sequence ID" value="KAK0714424.1"/>
    <property type="molecule type" value="Genomic_DNA"/>
</dbReference>
<dbReference type="PANTHER" id="PTHR10696">
    <property type="entry name" value="GAMMA-BUTYROBETAINE HYDROXYLASE-RELATED"/>
    <property type="match status" value="1"/>
</dbReference>
<dbReference type="InterPro" id="IPR042098">
    <property type="entry name" value="TauD-like_sf"/>
</dbReference>